<gene>
    <name evidence="1" type="ORF">CEPIT_LOCUS43538</name>
</gene>
<dbReference type="AlphaFoldDB" id="A0AAV0GH29"/>
<reference evidence="1" key="1">
    <citation type="submission" date="2022-07" db="EMBL/GenBank/DDBJ databases">
        <authorList>
            <person name="Macas J."/>
            <person name="Novak P."/>
            <person name="Neumann P."/>
        </authorList>
    </citation>
    <scope>NUCLEOTIDE SEQUENCE</scope>
</reference>
<protein>
    <submittedName>
        <fullName evidence="1">Uncharacterized protein</fullName>
    </submittedName>
</protein>
<name>A0AAV0GH29_9ASTE</name>
<comment type="caution">
    <text evidence="1">The sequence shown here is derived from an EMBL/GenBank/DDBJ whole genome shotgun (WGS) entry which is preliminary data.</text>
</comment>
<accession>A0AAV0GH29</accession>
<organism evidence="1 2">
    <name type="scientific">Cuscuta epithymum</name>
    <dbReference type="NCBI Taxonomy" id="186058"/>
    <lineage>
        <taxon>Eukaryota</taxon>
        <taxon>Viridiplantae</taxon>
        <taxon>Streptophyta</taxon>
        <taxon>Embryophyta</taxon>
        <taxon>Tracheophyta</taxon>
        <taxon>Spermatophyta</taxon>
        <taxon>Magnoliopsida</taxon>
        <taxon>eudicotyledons</taxon>
        <taxon>Gunneridae</taxon>
        <taxon>Pentapetalae</taxon>
        <taxon>asterids</taxon>
        <taxon>lamiids</taxon>
        <taxon>Solanales</taxon>
        <taxon>Convolvulaceae</taxon>
        <taxon>Cuscuteae</taxon>
        <taxon>Cuscuta</taxon>
        <taxon>Cuscuta subgen. Cuscuta</taxon>
    </lineage>
</organism>
<proteinExistence type="predicted"/>
<keyword evidence="2" id="KW-1185">Reference proteome</keyword>
<evidence type="ECO:0000313" key="2">
    <source>
        <dbReference type="Proteomes" id="UP001152523"/>
    </source>
</evidence>
<evidence type="ECO:0000313" key="1">
    <source>
        <dbReference type="EMBL" id="CAH9147177.1"/>
    </source>
</evidence>
<dbReference type="Proteomes" id="UP001152523">
    <property type="component" value="Unassembled WGS sequence"/>
</dbReference>
<dbReference type="EMBL" id="CAMAPF010001122">
    <property type="protein sequence ID" value="CAH9147177.1"/>
    <property type="molecule type" value="Genomic_DNA"/>
</dbReference>
<sequence>MGWLARMAVGIDFPVLFARVVGAGGWFIDVAVARFQEALFKREVKVCVPDGVQDGNAAKDNWFFIQDTLLSAKGRNVCVEVVTVEFIGRVRLVRFIHVAGHVPEKQGWARSIGPIIQRRTVVQIQGGCRPPNNFF</sequence>